<evidence type="ECO:0000256" key="8">
    <source>
        <dbReference type="RuleBase" id="RU000528"/>
    </source>
</evidence>
<gene>
    <name evidence="10" type="ORF">EI97DRAFT_435966</name>
</gene>
<dbReference type="GO" id="GO:0000786">
    <property type="term" value="C:nucleosome"/>
    <property type="evidence" value="ECO:0007669"/>
    <property type="project" value="UniProtKB-KW"/>
</dbReference>
<dbReference type="GO" id="GO:0005634">
    <property type="term" value="C:nucleus"/>
    <property type="evidence" value="ECO:0007669"/>
    <property type="project" value="UniProtKB-SubCell"/>
</dbReference>
<dbReference type="CDD" id="cd22912">
    <property type="entry name" value="HFD_H4"/>
    <property type="match status" value="1"/>
</dbReference>
<feature type="region of interest" description="Disordered" evidence="9">
    <location>
        <begin position="1"/>
        <end position="29"/>
    </location>
</feature>
<comment type="similarity">
    <text evidence="3 8">Belongs to the histone H4 family.</text>
</comment>
<keyword evidence="11" id="KW-1185">Reference proteome</keyword>
<dbReference type="GO" id="GO:0046982">
    <property type="term" value="F:protein heterodimerization activity"/>
    <property type="evidence" value="ECO:0007669"/>
    <property type="project" value="InterPro"/>
</dbReference>
<keyword evidence="6 8" id="KW-0539">Nucleus</keyword>
<feature type="region of interest" description="Disordered" evidence="9">
    <location>
        <begin position="46"/>
        <end position="65"/>
    </location>
</feature>
<keyword evidence="4 8" id="KW-0158">Chromosome</keyword>
<dbReference type="GO" id="GO:0030527">
    <property type="term" value="F:structural constituent of chromatin"/>
    <property type="evidence" value="ECO:0007669"/>
    <property type="project" value="InterPro"/>
</dbReference>
<evidence type="ECO:0000256" key="1">
    <source>
        <dbReference type="ARBA" id="ARBA00004123"/>
    </source>
</evidence>
<proteinExistence type="inferred from homology"/>
<dbReference type="AlphaFoldDB" id="A0A6A6JAV8"/>
<keyword evidence="5 8" id="KW-0238">DNA-binding</keyword>
<dbReference type="PANTHER" id="PTHR10484">
    <property type="entry name" value="HISTONE H4"/>
    <property type="match status" value="1"/>
</dbReference>
<dbReference type="EMBL" id="ML986509">
    <property type="protein sequence ID" value="KAF2273542.1"/>
    <property type="molecule type" value="Genomic_DNA"/>
</dbReference>
<accession>A0A6A6JAV8</accession>
<sequence>MSNERAQPFAGVRRSVAASSNTASPQASRANMLGLGLGRGKGSLGLGLGKGKTMKRHKKIPRDTIQGITKGDIRRLARRGGVKRMSATIYDDIRAALRQRLEMILKDAVAVAEHCGHSTVLVKHVIYALNKLGKPIYGFDPRFL</sequence>
<evidence type="ECO:0000256" key="4">
    <source>
        <dbReference type="ARBA" id="ARBA00022454"/>
    </source>
</evidence>
<evidence type="ECO:0000256" key="7">
    <source>
        <dbReference type="ARBA" id="ARBA00023269"/>
    </source>
</evidence>
<evidence type="ECO:0000256" key="6">
    <source>
        <dbReference type="ARBA" id="ARBA00023242"/>
    </source>
</evidence>
<evidence type="ECO:0000256" key="5">
    <source>
        <dbReference type="ARBA" id="ARBA00023125"/>
    </source>
</evidence>
<dbReference type="RefSeq" id="XP_033651081.1">
    <property type="nucleotide sequence ID" value="XM_033798986.1"/>
</dbReference>
<protein>
    <recommendedName>
        <fullName evidence="8">Histone H4</fullName>
    </recommendedName>
</protein>
<evidence type="ECO:0000256" key="9">
    <source>
        <dbReference type="SAM" id="MobiDB-lite"/>
    </source>
</evidence>
<dbReference type="InterPro" id="IPR001951">
    <property type="entry name" value="Histone_H4"/>
</dbReference>
<dbReference type="Proteomes" id="UP000800097">
    <property type="component" value="Unassembled WGS sequence"/>
</dbReference>
<name>A0A6A6JAV8_WESOR</name>
<organism evidence="10 11">
    <name type="scientific">Westerdykella ornata</name>
    <dbReference type="NCBI Taxonomy" id="318751"/>
    <lineage>
        <taxon>Eukaryota</taxon>
        <taxon>Fungi</taxon>
        <taxon>Dikarya</taxon>
        <taxon>Ascomycota</taxon>
        <taxon>Pezizomycotina</taxon>
        <taxon>Dothideomycetes</taxon>
        <taxon>Pleosporomycetidae</taxon>
        <taxon>Pleosporales</taxon>
        <taxon>Sporormiaceae</taxon>
        <taxon>Westerdykella</taxon>
    </lineage>
</organism>
<evidence type="ECO:0000313" key="10">
    <source>
        <dbReference type="EMBL" id="KAF2273542.1"/>
    </source>
</evidence>
<comment type="subunit">
    <text evidence="8">The nucleosome is a histone octamer containing two molecules each of H2A, H2B, H3 and H4 assembled in one H3-H4 heterotetramer and two H2A-H2B heterodimers. The octamer wraps approximately 147 bp of DNA.</text>
</comment>
<evidence type="ECO:0000256" key="3">
    <source>
        <dbReference type="ARBA" id="ARBA00006564"/>
    </source>
</evidence>
<keyword evidence="7 8" id="KW-0544">Nucleosome core</keyword>
<reference evidence="10" key="1">
    <citation type="journal article" date="2020" name="Stud. Mycol.">
        <title>101 Dothideomycetes genomes: a test case for predicting lifestyles and emergence of pathogens.</title>
        <authorList>
            <person name="Haridas S."/>
            <person name="Albert R."/>
            <person name="Binder M."/>
            <person name="Bloem J."/>
            <person name="Labutti K."/>
            <person name="Salamov A."/>
            <person name="Andreopoulos B."/>
            <person name="Baker S."/>
            <person name="Barry K."/>
            <person name="Bills G."/>
            <person name="Bluhm B."/>
            <person name="Cannon C."/>
            <person name="Castanera R."/>
            <person name="Culley D."/>
            <person name="Daum C."/>
            <person name="Ezra D."/>
            <person name="Gonzalez J."/>
            <person name="Henrissat B."/>
            <person name="Kuo A."/>
            <person name="Liang C."/>
            <person name="Lipzen A."/>
            <person name="Lutzoni F."/>
            <person name="Magnuson J."/>
            <person name="Mondo S."/>
            <person name="Nolan M."/>
            <person name="Ohm R."/>
            <person name="Pangilinan J."/>
            <person name="Park H.-J."/>
            <person name="Ramirez L."/>
            <person name="Alfaro M."/>
            <person name="Sun H."/>
            <person name="Tritt A."/>
            <person name="Yoshinaga Y."/>
            <person name="Zwiers L.-H."/>
            <person name="Turgeon B."/>
            <person name="Goodwin S."/>
            <person name="Spatafora J."/>
            <person name="Crous P."/>
            <person name="Grigoriev I."/>
        </authorList>
    </citation>
    <scope>NUCLEOTIDE SEQUENCE</scope>
    <source>
        <strain evidence="10">CBS 379.55</strain>
    </source>
</reference>
<dbReference type="OrthoDB" id="3919494at2759"/>
<dbReference type="InterPro" id="IPR009072">
    <property type="entry name" value="Histone-fold"/>
</dbReference>
<feature type="compositionally biased region" description="Polar residues" evidence="9">
    <location>
        <begin position="17"/>
        <end position="29"/>
    </location>
</feature>
<dbReference type="Gene3D" id="1.10.20.10">
    <property type="entry name" value="Histone, subunit A"/>
    <property type="match status" value="1"/>
</dbReference>
<dbReference type="SMART" id="SM00417">
    <property type="entry name" value="H4"/>
    <property type="match status" value="1"/>
</dbReference>
<dbReference type="GO" id="GO:0003677">
    <property type="term" value="F:DNA binding"/>
    <property type="evidence" value="ECO:0007669"/>
    <property type="project" value="UniProtKB-KW"/>
</dbReference>
<comment type="subcellular location">
    <subcellularLocation>
        <location evidence="2">Chromosome</location>
    </subcellularLocation>
    <subcellularLocation>
        <location evidence="1">Nucleus</location>
    </subcellularLocation>
</comment>
<evidence type="ECO:0000313" key="11">
    <source>
        <dbReference type="Proteomes" id="UP000800097"/>
    </source>
</evidence>
<dbReference type="GeneID" id="54552161"/>
<dbReference type="SUPFAM" id="SSF47113">
    <property type="entry name" value="Histone-fold"/>
    <property type="match status" value="1"/>
</dbReference>
<evidence type="ECO:0000256" key="2">
    <source>
        <dbReference type="ARBA" id="ARBA00004286"/>
    </source>
</evidence>
<dbReference type="PRINTS" id="PR00623">
    <property type="entry name" value="HISTONEH4"/>
</dbReference>
<comment type="function">
    <text evidence="8">Core component of nucleosome. Nucleosomes wrap and compact DNA into chromatin, limiting DNA accessibility to the cellular machineries which require DNA as a template. Histones thereby play a central role in transcription regulation, DNA repair, DNA replication and chromosomal stability. DNA accessibility is regulated via a complex set of post-translational modifications of histones, also called histone code, and nucleosome remodeling.</text>
</comment>